<protein>
    <recommendedName>
        <fullName evidence="4">BUB1 N-terminal domain-containing protein</fullName>
    </recommendedName>
</protein>
<evidence type="ECO:0008006" key="4">
    <source>
        <dbReference type="Google" id="ProtNLM"/>
    </source>
</evidence>
<dbReference type="Proteomes" id="UP000266841">
    <property type="component" value="Unassembled WGS sequence"/>
</dbReference>
<reference evidence="2 3" key="1">
    <citation type="journal article" date="2012" name="Genome Biol.">
        <title>Genome and low-iron response of an oceanic diatom adapted to chronic iron limitation.</title>
        <authorList>
            <person name="Lommer M."/>
            <person name="Specht M."/>
            <person name="Roy A.S."/>
            <person name="Kraemer L."/>
            <person name="Andreson R."/>
            <person name="Gutowska M.A."/>
            <person name="Wolf J."/>
            <person name="Bergner S.V."/>
            <person name="Schilhabel M.B."/>
            <person name="Klostermeier U.C."/>
            <person name="Beiko R.G."/>
            <person name="Rosenstiel P."/>
            <person name="Hippler M."/>
            <person name="Laroche J."/>
        </authorList>
    </citation>
    <scope>NUCLEOTIDE SEQUENCE [LARGE SCALE GENOMIC DNA]</scope>
    <source>
        <strain evidence="2 3">CCMP1005</strain>
    </source>
</reference>
<evidence type="ECO:0000313" key="3">
    <source>
        <dbReference type="Proteomes" id="UP000266841"/>
    </source>
</evidence>
<feature type="compositionally biased region" description="Polar residues" evidence="1">
    <location>
        <begin position="177"/>
        <end position="186"/>
    </location>
</feature>
<feature type="region of interest" description="Disordered" evidence="1">
    <location>
        <begin position="171"/>
        <end position="195"/>
    </location>
</feature>
<evidence type="ECO:0000256" key="1">
    <source>
        <dbReference type="SAM" id="MobiDB-lite"/>
    </source>
</evidence>
<proteinExistence type="predicted"/>
<dbReference type="EMBL" id="AGNL01048375">
    <property type="protein sequence ID" value="EJK45629.1"/>
    <property type="molecule type" value="Genomic_DNA"/>
</dbReference>
<gene>
    <name evidence="2" type="ORF">THAOC_35752</name>
</gene>
<sequence length="237" mass="26280">MDGVPSEYNSQTIIDEAESKFQSEGVQAAQKVYQSALLEWVDDVAMDDGGAIQTDRVKEEIAKLWLAYANLNKRNNLNKSATEVYDQATRCPVSGQIVNIWVDFAGFLKERSRPKMAQKLYLRALVGDERSGPAIANPDDQQTLWDGFLRMMQTLRNKPDLTLKELKDAVGRERGSAAQTTPSTGPVSAAKPISVPSAPLESANLSRIAEEEIARPAKRSRWEKMIVETEILRAASL</sequence>
<dbReference type="OrthoDB" id="44956at2759"/>
<feature type="non-terminal residue" evidence="2">
    <location>
        <position position="237"/>
    </location>
</feature>
<keyword evidence="3" id="KW-1185">Reference proteome</keyword>
<evidence type="ECO:0000313" key="2">
    <source>
        <dbReference type="EMBL" id="EJK45629.1"/>
    </source>
</evidence>
<name>K0R2X6_THAOC</name>
<comment type="caution">
    <text evidence="2">The sequence shown here is derived from an EMBL/GenBank/DDBJ whole genome shotgun (WGS) entry which is preliminary data.</text>
</comment>
<organism evidence="2 3">
    <name type="scientific">Thalassiosira oceanica</name>
    <name type="common">Marine diatom</name>
    <dbReference type="NCBI Taxonomy" id="159749"/>
    <lineage>
        <taxon>Eukaryota</taxon>
        <taxon>Sar</taxon>
        <taxon>Stramenopiles</taxon>
        <taxon>Ochrophyta</taxon>
        <taxon>Bacillariophyta</taxon>
        <taxon>Coscinodiscophyceae</taxon>
        <taxon>Thalassiosirophycidae</taxon>
        <taxon>Thalassiosirales</taxon>
        <taxon>Thalassiosiraceae</taxon>
        <taxon>Thalassiosira</taxon>
    </lineage>
</organism>
<accession>K0R2X6</accession>
<dbReference type="InterPro" id="IPR011990">
    <property type="entry name" value="TPR-like_helical_dom_sf"/>
</dbReference>
<dbReference type="eggNOG" id="ENOG502SDSA">
    <property type="taxonomic scope" value="Eukaryota"/>
</dbReference>
<dbReference type="Gene3D" id="1.25.40.10">
    <property type="entry name" value="Tetratricopeptide repeat domain"/>
    <property type="match status" value="1"/>
</dbReference>
<dbReference type="AlphaFoldDB" id="K0R2X6"/>